<dbReference type="Proteomes" id="UP000576603">
    <property type="component" value="Unassembled WGS sequence"/>
</dbReference>
<name>A0AAW3U640_XANEU</name>
<dbReference type="GO" id="GO:0003700">
    <property type="term" value="F:DNA-binding transcription factor activity"/>
    <property type="evidence" value="ECO:0007669"/>
    <property type="project" value="TreeGrafter"/>
</dbReference>
<evidence type="ECO:0000313" key="4">
    <source>
        <dbReference type="EMBL" id="MBB4724633.1"/>
    </source>
</evidence>
<proteinExistence type="predicted"/>
<dbReference type="Pfam" id="PF14246">
    <property type="entry name" value="TetR_C_7"/>
    <property type="match status" value="1"/>
</dbReference>
<accession>A0AAW3U640</accession>
<dbReference type="EMBL" id="JACHNL010000006">
    <property type="protein sequence ID" value="MBB4724633.1"/>
    <property type="molecule type" value="Genomic_DNA"/>
</dbReference>
<dbReference type="PRINTS" id="PR00455">
    <property type="entry name" value="HTHTETR"/>
</dbReference>
<dbReference type="PROSITE" id="PS50977">
    <property type="entry name" value="HTH_TETR_2"/>
    <property type="match status" value="1"/>
</dbReference>
<sequence length="276" mass="29612">MFTTCFSLESSGAESGGQPTQQGAAAPCYIGSHASCWRERPCSEQLNDIVQLLKAQVACNVSSMKAVKQKSKGGRPPPDKAGDVDRRLLDAALQLFLERGFEHTSCDDIARLAGAGKASLYARYANKDAIFEAVIRRDVQTQPLPAAPSAPLDLEGRLRLAGRGILAHALQPQTVAMMRLVVGTSIRAPELAAEVNRIGWEGGLQRVRMAILDGPDQPADPSALAGHFVDLVFAPHQLRALLGEHPARLIDSAAERVEWALGLLSAAGQLKTKRPR</sequence>
<dbReference type="InterPro" id="IPR001647">
    <property type="entry name" value="HTH_TetR"/>
</dbReference>
<dbReference type="InterPro" id="IPR009057">
    <property type="entry name" value="Homeodomain-like_sf"/>
</dbReference>
<evidence type="ECO:0000259" key="3">
    <source>
        <dbReference type="PROSITE" id="PS50977"/>
    </source>
</evidence>
<keyword evidence="1 2" id="KW-0238">DNA-binding</keyword>
<gene>
    <name evidence="4" type="ORF">FHY32_003002</name>
</gene>
<dbReference type="AlphaFoldDB" id="A0AAW3U640"/>
<evidence type="ECO:0000313" key="5">
    <source>
        <dbReference type="Proteomes" id="UP000576603"/>
    </source>
</evidence>
<protein>
    <submittedName>
        <fullName evidence="4">AcrR family transcriptional regulator</fullName>
    </submittedName>
</protein>
<dbReference type="SUPFAM" id="SSF46689">
    <property type="entry name" value="Homeodomain-like"/>
    <property type="match status" value="1"/>
</dbReference>
<dbReference type="InterPro" id="IPR039536">
    <property type="entry name" value="TetR_C_Proteobacteria"/>
</dbReference>
<dbReference type="Gene3D" id="1.10.357.10">
    <property type="entry name" value="Tetracycline Repressor, domain 2"/>
    <property type="match status" value="1"/>
</dbReference>
<dbReference type="GO" id="GO:0000976">
    <property type="term" value="F:transcription cis-regulatory region binding"/>
    <property type="evidence" value="ECO:0007669"/>
    <property type="project" value="TreeGrafter"/>
</dbReference>
<feature type="domain" description="HTH tetR-type" evidence="3">
    <location>
        <begin position="82"/>
        <end position="142"/>
    </location>
</feature>
<feature type="DNA-binding region" description="H-T-H motif" evidence="2">
    <location>
        <begin position="105"/>
        <end position="124"/>
    </location>
</feature>
<evidence type="ECO:0000256" key="1">
    <source>
        <dbReference type="ARBA" id="ARBA00023125"/>
    </source>
</evidence>
<dbReference type="PANTHER" id="PTHR30055">
    <property type="entry name" value="HTH-TYPE TRANSCRIPTIONAL REGULATOR RUTR"/>
    <property type="match status" value="1"/>
</dbReference>
<dbReference type="InterPro" id="IPR050109">
    <property type="entry name" value="HTH-type_TetR-like_transc_reg"/>
</dbReference>
<organism evidence="4 5">
    <name type="scientific">Xanthomonas euvesicatoria</name>
    <dbReference type="NCBI Taxonomy" id="456327"/>
    <lineage>
        <taxon>Bacteria</taxon>
        <taxon>Pseudomonadati</taxon>
        <taxon>Pseudomonadota</taxon>
        <taxon>Gammaproteobacteria</taxon>
        <taxon>Lysobacterales</taxon>
        <taxon>Lysobacteraceae</taxon>
        <taxon>Xanthomonas</taxon>
    </lineage>
</organism>
<dbReference type="Pfam" id="PF00440">
    <property type="entry name" value="TetR_N"/>
    <property type="match status" value="1"/>
</dbReference>
<comment type="caution">
    <text evidence="4">The sequence shown here is derived from an EMBL/GenBank/DDBJ whole genome shotgun (WGS) entry which is preliminary data.</text>
</comment>
<dbReference type="PANTHER" id="PTHR30055:SF146">
    <property type="entry name" value="HTH-TYPE TRANSCRIPTIONAL DUAL REGULATOR CECR"/>
    <property type="match status" value="1"/>
</dbReference>
<evidence type="ECO:0000256" key="2">
    <source>
        <dbReference type="PROSITE-ProRule" id="PRU00335"/>
    </source>
</evidence>
<reference evidence="4 5" key="1">
    <citation type="submission" date="2020-08" db="EMBL/GenBank/DDBJ databases">
        <title>Studying the diversity of plant-associated saprophytic bacteria and their role in host health and plant-pathogen interactions.</title>
        <authorList>
            <person name="Potnis N."/>
        </authorList>
    </citation>
    <scope>NUCLEOTIDE SEQUENCE [LARGE SCALE GENOMIC DNA]</scope>
    <source>
        <strain evidence="4 5">CFBP 7922</strain>
    </source>
</reference>